<gene>
    <name evidence="3" type="ORF">UX31_C0032G0007</name>
</gene>
<dbReference type="Proteomes" id="UP000034107">
    <property type="component" value="Unassembled WGS sequence"/>
</dbReference>
<evidence type="ECO:0000259" key="2">
    <source>
        <dbReference type="Pfam" id="PF13231"/>
    </source>
</evidence>
<feature type="non-terminal residue" evidence="3">
    <location>
        <position position="1"/>
    </location>
</feature>
<sequence length="440" mass="50024">TYFGFDEARDAFTSLDIFLKHDWKLIGPPATGNLGLFHGPLFWYFLGPFYLLGRGDIFFVSAVFRLINAAGVFGVFYIAGNLFTPWVGLVAALFYAVSFEQYQYAMYVGNPTLGVWCWLSVFSGAVMLYKKDRRAKWAPALMLAGAALGMQLNLMFGYFFFPVFLLLFLLRKNIIWDKRSVLAAIFLPLSLLATYFLGEMKRGFLSLAKAIELLSSGWVIMSPGQTKTALYLEKFRAMFHDNLLLLPGEGVAITALALIIVALLLRFASKAYGLILVVVLSNLRLITTQAKRSLIFQIKPQPDMRLVDELKVIDLMYQEAAGKGFTVRLTGIPYRIQTVWAYLFKQYGFPKWGYYPYWETGNILGFPGYMPPPSSGTTCIRFLIREPLKGLPIEIINEDQKTEDIFSTSKEQEEIGWFIFDERLARDPKCHNNKPEVKDL</sequence>
<feature type="domain" description="Glycosyltransferase RgtA/B/C/D-like" evidence="2">
    <location>
        <begin position="38"/>
        <end position="192"/>
    </location>
</feature>
<keyword evidence="1" id="KW-0812">Transmembrane</keyword>
<feature type="transmembrane region" description="Helical" evidence="1">
    <location>
        <begin position="76"/>
        <end position="98"/>
    </location>
</feature>
<feature type="transmembrane region" description="Helical" evidence="1">
    <location>
        <begin position="104"/>
        <end position="129"/>
    </location>
</feature>
<feature type="transmembrane region" description="Helical" evidence="1">
    <location>
        <begin position="181"/>
        <end position="198"/>
    </location>
</feature>
<feature type="transmembrane region" description="Helical" evidence="1">
    <location>
        <begin position="41"/>
        <end position="64"/>
    </location>
</feature>
<feature type="transmembrane region" description="Helical" evidence="1">
    <location>
        <begin position="243"/>
        <end position="265"/>
    </location>
</feature>
<organism evidence="3 4">
    <name type="scientific">Candidatus Nomurabacteria bacterium GW2011_GWA1_46_11</name>
    <dbReference type="NCBI Taxonomy" id="1618732"/>
    <lineage>
        <taxon>Bacteria</taxon>
        <taxon>Candidatus Nomuraibacteriota</taxon>
    </lineage>
</organism>
<evidence type="ECO:0000313" key="4">
    <source>
        <dbReference type="Proteomes" id="UP000034107"/>
    </source>
</evidence>
<comment type="caution">
    <text evidence="3">The sequence shown here is derived from an EMBL/GenBank/DDBJ whole genome shotgun (WGS) entry which is preliminary data.</text>
</comment>
<evidence type="ECO:0000313" key="3">
    <source>
        <dbReference type="EMBL" id="KKU20682.1"/>
    </source>
</evidence>
<accession>A0A0G1NK27</accession>
<evidence type="ECO:0000256" key="1">
    <source>
        <dbReference type="SAM" id="Phobius"/>
    </source>
</evidence>
<protein>
    <recommendedName>
        <fullName evidence="2">Glycosyltransferase RgtA/B/C/D-like domain-containing protein</fullName>
    </recommendedName>
</protein>
<proteinExistence type="predicted"/>
<dbReference type="Pfam" id="PF13231">
    <property type="entry name" value="PMT_2"/>
    <property type="match status" value="1"/>
</dbReference>
<keyword evidence="1" id="KW-0472">Membrane</keyword>
<keyword evidence="1" id="KW-1133">Transmembrane helix</keyword>
<dbReference type="EMBL" id="LCLS01000032">
    <property type="protein sequence ID" value="KKU20682.1"/>
    <property type="molecule type" value="Genomic_DNA"/>
</dbReference>
<reference evidence="3 4" key="1">
    <citation type="journal article" date="2015" name="Nature">
        <title>rRNA introns, odd ribosomes, and small enigmatic genomes across a large radiation of phyla.</title>
        <authorList>
            <person name="Brown C.T."/>
            <person name="Hug L.A."/>
            <person name="Thomas B.C."/>
            <person name="Sharon I."/>
            <person name="Castelle C.J."/>
            <person name="Singh A."/>
            <person name="Wilkins M.J."/>
            <person name="Williams K.H."/>
            <person name="Banfield J.F."/>
        </authorList>
    </citation>
    <scope>NUCLEOTIDE SEQUENCE [LARGE SCALE GENOMIC DNA]</scope>
</reference>
<name>A0A0G1NK27_9BACT</name>
<dbReference type="InterPro" id="IPR038731">
    <property type="entry name" value="RgtA/B/C-like"/>
</dbReference>
<feature type="transmembrane region" description="Helical" evidence="1">
    <location>
        <begin position="141"/>
        <end position="169"/>
    </location>
</feature>
<dbReference type="AlphaFoldDB" id="A0A0G1NK27"/>